<accession>A0A9Q1H5A1</accession>
<feature type="region of interest" description="Disordered" evidence="3">
    <location>
        <begin position="455"/>
        <end position="476"/>
    </location>
</feature>
<sequence>MEDRWSIIQLLSHPLITVLLCMVVSQVSLAADTWTHAPSKCDVVLEAGFRCHWPDAYFKCECTSGAFCSDHMCKCLEGLTGDMCDQGCAYQLEDPFSCLESCSNSSCQLETTCHQGKGTCFCMEGYSGPDCNLCNGTVLPEVCTTCGGVTCQNNGKCDIVTETCFCQDGYLSPPSGIQDCSYCDPHEHSNNCLEHCMYHCKKGFCDTAIGTCRCPKAFSGYDCSWCDPTMDTEQCATSCNGIVCLNDGLCNITKRECVCPPGYYGMACGFCNQTSHKQLCSNYCPMICKYGRCDTSLRQCICDAGYDEMNCEHCIPSSHPKQCLNHCDFVCVNGGYCDTSSARCVCPDGYIGEDCSVCDPILHLENCTSHCQDSCINNATCDTLSNVCECLPGWEGQSCHKECQEGFFGKNCSNPCPCKGWPCDHISGECFIVTTPSATTTLTFKPRPATHTTHVFPPLVSSINGKPSPDSSSTRPMESPSTILLFAFLFAILLVLVILAAGLYARKRYKRNHFPHPEHNDIPLNNIVIPVTDGSSVEGENDYLPAETPLVERDSTPQPISNSFRGENATGDTEDSRVPLVKPNPRKSTNLDVDAQRLYAKGAAQNFDASFKKPPKDFQINRNIFDEKEALTRDKLKNSNYEEPDDVTNIQGTEKLLKQEALEAVEVSEGGERELSRQGGSQNRRLEDGKEKPTDSGFCEDSSLEGAVGGLSLSAGNKGGYESLALDSDSGNSEDETKDENIPPFYAQVDFSKKGKGDSLMKSDYQHLDRSIGKDSDVEEHDPSYAELEVPVKMSKGYSRLEYEPKRKAVPEMKMVEENQYAKLMNEEEADEDSDGDTP</sequence>
<dbReference type="AlphaFoldDB" id="A0A9Q1H5A1"/>
<feature type="domain" description="EGF-like" evidence="6">
    <location>
        <begin position="324"/>
        <end position="356"/>
    </location>
</feature>
<dbReference type="InterPro" id="IPR000742">
    <property type="entry name" value="EGF"/>
</dbReference>
<dbReference type="PROSITE" id="PS00022">
    <property type="entry name" value="EGF_1"/>
    <property type="match status" value="4"/>
</dbReference>
<gene>
    <name evidence="7" type="ORF">HOLleu_19864</name>
</gene>
<evidence type="ECO:0000256" key="2">
    <source>
        <dbReference type="PROSITE-ProRule" id="PRU00076"/>
    </source>
</evidence>
<name>A0A9Q1H5A1_HOLLE</name>
<keyword evidence="5" id="KW-0732">Signal</keyword>
<dbReference type="PROSITE" id="PS50026">
    <property type="entry name" value="EGF_3"/>
    <property type="match status" value="4"/>
</dbReference>
<feature type="domain" description="EGF-like" evidence="6">
    <location>
        <begin position="99"/>
        <end position="132"/>
    </location>
</feature>
<evidence type="ECO:0000256" key="4">
    <source>
        <dbReference type="SAM" id="Phobius"/>
    </source>
</evidence>
<feature type="transmembrane region" description="Helical" evidence="4">
    <location>
        <begin position="483"/>
        <end position="505"/>
    </location>
</feature>
<dbReference type="OrthoDB" id="18487at2759"/>
<keyword evidence="1 2" id="KW-0245">EGF-like domain</keyword>
<comment type="caution">
    <text evidence="7">The sequence shown here is derived from an EMBL/GenBank/DDBJ whole genome shotgun (WGS) entry which is preliminary data.</text>
</comment>
<feature type="signal peptide" evidence="5">
    <location>
        <begin position="1"/>
        <end position="30"/>
    </location>
</feature>
<reference evidence="7" key="1">
    <citation type="submission" date="2021-10" db="EMBL/GenBank/DDBJ databases">
        <title>Tropical sea cucumber genome reveals ecological adaptation and Cuvierian tubules defense mechanism.</title>
        <authorList>
            <person name="Chen T."/>
        </authorList>
    </citation>
    <scope>NUCLEOTIDE SEQUENCE</scope>
    <source>
        <strain evidence="7">Nanhai2018</strain>
        <tissue evidence="7">Muscle</tissue>
    </source>
</reference>
<keyword evidence="8" id="KW-1185">Reference proteome</keyword>
<feature type="disulfide bond" evidence="2">
    <location>
        <begin position="371"/>
        <end position="381"/>
    </location>
</feature>
<feature type="region of interest" description="Disordered" evidence="3">
    <location>
        <begin position="665"/>
        <end position="703"/>
    </location>
</feature>
<keyword evidence="4" id="KW-0812">Transmembrane</keyword>
<evidence type="ECO:0000313" key="7">
    <source>
        <dbReference type="EMBL" id="KAJ8036012.1"/>
    </source>
</evidence>
<organism evidence="7 8">
    <name type="scientific">Holothuria leucospilota</name>
    <name type="common">Black long sea cucumber</name>
    <name type="synonym">Mertensiothuria leucospilota</name>
    <dbReference type="NCBI Taxonomy" id="206669"/>
    <lineage>
        <taxon>Eukaryota</taxon>
        <taxon>Metazoa</taxon>
        <taxon>Echinodermata</taxon>
        <taxon>Eleutherozoa</taxon>
        <taxon>Echinozoa</taxon>
        <taxon>Holothuroidea</taxon>
        <taxon>Aspidochirotacea</taxon>
        <taxon>Aspidochirotida</taxon>
        <taxon>Holothuriidae</taxon>
        <taxon>Holothuria</taxon>
    </lineage>
</organism>
<dbReference type="PANTHER" id="PTHR24043">
    <property type="entry name" value="SCAVENGER RECEPTOR CLASS F"/>
    <property type="match status" value="1"/>
</dbReference>
<feature type="compositionally biased region" description="Polar residues" evidence="3">
    <location>
        <begin position="461"/>
        <end position="476"/>
    </location>
</feature>
<feature type="region of interest" description="Disordered" evidence="3">
    <location>
        <begin position="548"/>
        <end position="593"/>
    </location>
</feature>
<dbReference type="InterPro" id="IPR042635">
    <property type="entry name" value="MEGF10/SREC1/2-like"/>
</dbReference>
<dbReference type="GO" id="GO:0005044">
    <property type="term" value="F:scavenger receptor activity"/>
    <property type="evidence" value="ECO:0007669"/>
    <property type="project" value="InterPro"/>
</dbReference>
<dbReference type="Gene3D" id="2.170.300.10">
    <property type="entry name" value="Tie2 ligand-binding domain superfamily"/>
    <property type="match status" value="3"/>
</dbReference>
<feature type="domain" description="EGF-like" evidence="6">
    <location>
        <begin position="236"/>
        <end position="269"/>
    </location>
</feature>
<evidence type="ECO:0000313" key="8">
    <source>
        <dbReference type="Proteomes" id="UP001152320"/>
    </source>
</evidence>
<keyword evidence="4" id="KW-0472">Membrane</keyword>
<feature type="compositionally biased region" description="Polar residues" evidence="3">
    <location>
        <begin position="556"/>
        <end position="565"/>
    </location>
</feature>
<feature type="disulfide bond" evidence="2">
    <location>
        <begin position="259"/>
        <end position="268"/>
    </location>
</feature>
<dbReference type="PANTHER" id="PTHR24043:SF8">
    <property type="entry name" value="EGF-LIKE DOMAIN-CONTAINING PROTEIN"/>
    <property type="match status" value="1"/>
</dbReference>
<evidence type="ECO:0000256" key="1">
    <source>
        <dbReference type="ARBA" id="ARBA00022536"/>
    </source>
</evidence>
<comment type="caution">
    <text evidence="2">Lacks conserved residue(s) required for the propagation of feature annotation.</text>
</comment>
<feature type="compositionally biased region" description="Basic and acidic residues" evidence="3">
    <location>
        <begin position="684"/>
        <end position="694"/>
    </location>
</feature>
<evidence type="ECO:0000259" key="6">
    <source>
        <dbReference type="PROSITE" id="PS50026"/>
    </source>
</evidence>
<proteinExistence type="predicted"/>
<feature type="region of interest" description="Disordered" evidence="3">
    <location>
        <begin position="722"/>
        <end position="785"/>
    </location>
</feature>
<feature type="disulfide bond" evidence="2">
    <location>
        <begin position="390"/>
        <end position="399"/>
    </location>
</feature>
<feature type="chain" id="PRO_5040365904" evidence="5">
    <location>
        <begin position="31"/>
        <end position="839"/>
    </location>
</feature>
<keyword evidence="4" id="KW-1133">Transmembrane helix</keyword>
<feature type="disulfide bond" evidence="2">
    <location>
        <begin position="327"/>
        <end position="337"/>
    </location>
</feature>
<evidence type="ECO:0000256" key="3">
    <source>
        <dbReference type="SAM" id="MobiDB-lite"/>
    </source>
</evidence>
<feature type="disulfide bond" evidence="2">
    <location>
        <begin position="346"/>
        <end position="355"/>
    </location>
</feature>
<feature type="domain" description="EGF-like" evidence="6">
    <location>
        <begin position="368"/>
        <end position="400"/>
    </location>
</feature>
<dbReference type="SMART" id="SM00181">
    <property type="entry name" value="EGF"/>
    <property type="match status" value="8"/>
</dbReference>
<feature type="disulfide bond" evidence="2">
    <location>
        <begin position="122"/>
        <end position="131"/>
    </location>
</feature>
<dbReference type="EMBL" id="JAIZAY010000009">
    <property type="protein sequence ID" value="KAJ8036012.1"/>
    <property type="molecule type" value="Genomic_DNA"/>
</dbReference>
<protein>
    <submittedName>
        <fullName evidence="7">Multiple epidermal growth factor-like domains protein 10</fullName>
    </submittedName>
</protein>
<keyword evidence="2" id="KW-1015">Disulfide bond</keyword>
<feature type="compositionally biased region" description="Basic and acidic residues" evidence="3">
    <location>
        <begin position="751"/>
        <end position="784"/>
    </location>
</feature>
<dbReference type="Proteomes" id="UP001152320">
    <property type="component" value="Chromosome 9"/>
</dbReference>
<dbReference type="PRINTS" id="PR00011">
    <property type="entry name" value="EGFLAMININ"/>
</dbReference>
<evidence type="ECO:0000256" key="5">
    <source>
        <dbReference type="SAM" id="SignalP"/>
    </source>
</evidence>